<dbReference type="GO" id="GO:0003677">
    <property type="term" value="F:DNA binding"/>
    <property type="evidence" value="ECO:0007669"/>
    <property type="project" value="UniProtKB-KW"/>
</dbReference>
<dbReference type="InterPro" id="IPR002577">
    <property type="entry name" value="HTH_HxlR"/>
</dbReference>
<dbReference type="PANTHER" id="PTHR33204">
    <property type="entry name" value="TRANSCRIPTIONAL REGULATOR, MARR FAMILY"/>
    <property type="match status" value="1"/>
</dbReference>
<gene>
    <name evidence="5" type="ORF">ABLG96_05060</name>
</gene>
<evidence type="ECO:0000256" key="2">
    <source>
        <dbReference type="ARBA" id="ARBA00023125"/>
    </source>
</evidence>
<evidence type="ECO:0000313" key="5">
    <source>
        <dbReference type="EMBL" id="XCG64694.1"/>
    </source>
</evidence>
<protein>
    <submittedName>
        <fullName evidence="5">Helix-turn-helix domain-containing protein</fullName>
    </submittedName>
</protein>
<keyword evidence="1" id="KW-0805">Transcription regulation</keyword>
<accession>A0AAU8DSG6</accession>
<organism evidence="5">
    <name type="scientific">Nakamurella sp. A5-74</name>
    <dbReference type="NCBI Taxonomy" id="3158264"/>
    <lineage>
        <taxon>Bacteria</taxon>
        <taxon>Bacillati</taxon>
        <taxon>Actinomycetota</taxon>
        <taxon>Actinomycetes</taxon>
        <taxon>Nakamurellales</taxon>
        <taxon>Nakamurellaceae</taxon>
        <taxon>Nakamurella</taxon>
    </lineage>
</organism>
<dbReference type="InterPro" id="IPR036390">
    <property type="entry name" value="WH_DNA-bd_sf"/>
</dbReference>
<evidence type="ECO:0000256" key="1">
    <source>
        <dbReference type="ARBA" id="ARBA00023015"/>
    </source>
</evidence>
<keyword evidence="3" id="KW-0804">Transcription</keyword>
<dbReference type="EMBL" id="CP159218">
    <property type="protein sequence ID" value="XCG64694.1"/>
    <property type="molecule type" value="Genomic_DNA"/>
</dbReference>
<dbReference type="RefSeq" id="WP_353650307.1">
    <property type="nucleotide sequence ID" value="NZ_CP159218.1"/>
</dbReference>
<dbReference type="PROSITE" id="PS51118">
    <property type="entry name" value="HTH_HXLR"/>
    <property type="match status" value="1"/>
</dbReference>
<dbReference type="AlphaFoldDB" id="A0AAU8DSG6"/>
<reference evidence="5" key="1">
    <citation type="submission" date="2024-05" db="EMBL/GenBank/DDBJ databases">
        <authorList>
            <person name="Cai S.Y."/>
            <person name="Jin L.M."/>
            <person name="Li H.R."/>
        </authorList>
    </citation>
    <scope>NUCLEOTIDE SEQUENCE</scope>
    <source>
        <strain evidence="5">A5-74</strain>
    </source>
</reference>
<dbReference type="SUPFAM" id="SSF46785">
    <property type="entry name" value="Winged helix' DNA-binding domain"/>
    <property type="match status" value="1"/>
</dbReference>
<name>A0AAU8DSG6_9ACTN</name>
<sequence length="169" mass="18051">MTRVDLAAVACSIARTVDVLGDAWSWLIVRDLTIGLGRFEDLRKDLGISKQILTDRLANLQQHGIIERTEYQSRPPRHEYSLTDRGRALMPILVSLTQWGDTWMSPDGPPMIFTHHACGRPGLALACFGCGEPVTAGDIDLHPGPGGRTGPGTALIAQAFGGNGPAPGG</sequence>
<proteinExistence type="predicted"/>
<dbReference type="Pfam" id="PF01638">
    <property type="entry name" value="HxlR"/>
    <property type="match status" value="1"/>
</dbReference>
<evidence type="ECO:0000256" key="3">
    <source>
        <dbReference type="ARBA" id="ARBA00023163"/>
    </source>
</evidence>
<evidence type="ECO:0000259" key="4">
    <source>
        <dbReference type="PROSITE" id="PS51118"/>
    </source>
</evidence>
<dbReference type="Gene3D" id="1.10.10.10">
    <property type="entry name" value="Winged helix-like DNA-binding domain superfamily/Winged helix DNA-binding domain"/>
    <property type="match status" value="1"/>
</dbReference>
<keyword evidence="2" id="KW-0238">DNA-binding</keyword>
<dbReference type="InterPro" id="IPR036388">
    <property type="entry name" value="WH-like_DNA-bd_sf"/>
</dbReference>
<dbReference type="PANTHER" id="PTHR33204:SF18">
    <property type="entry name" value="TRANSCRIPTIONAL REGULATORY PROTEIN"/>
    <property type="match status" value="1"/>
</dbReference>
<feature type="domain" description="HTH hxlR-type" evidence="4">
    <location>
        <begin position="11"/>
        <end position="108"/>
    </location>
</feature>